<feature type="transmembrane region" description="Helical" evidence="11">
    <location>
        <begin position="107"/>
        <end position="129"/>
    </location>
</feature>
<organism evidence="14 15">
    <name type="scientific">Deinococcus irradiatisoli</name>
    <dbReference type="NCBI Taxonomy" id="2202254"/>
    <lineage>
        <taxon>Bacteria</taxon>
        <taxon>Thermotogati</taxon>
        <taxon>Deinococcota</taxon>
        <taxon>Deinococci</taxon>
        <taxon>Deinococcales</taxon>
        <taxon>Deinococcaceae</taxon>
        <taxon>Deinococcus</taxon>
    </lineage>
</organism>
<evidence type="ECO:0000256" key="6">
    <source>
        <dbReference type="ARBA" id="ARBA00022801"/>
    </source>
</evidence>
<dbReference type="CDD" id="cd06163">
    <property type="entry name" value="S2P-M50_PDZ_RseP-like"/>
    <property type="match status" value="1"/>
</dbReference>
<keyword evidence="6" id="KW-0378">Hydrolase</keyword>
<dbReference type="InterPro" id="IPR008915">
    <property type="entry name" value="Peptidase_M50"/>
</dbReference>
<protein>
    <submittedName>
        <fullName evidence="14">Zinc metalloprotease</fullName>
    </submittedName>
</protein>
<dbReference type="PANTHER" id="PTHR42837:SF2">
    <property type="entry name" value="MEMBRANE METALLOPROTEASE ARASP2, CHLOROPLASTIC-RELATED"/>
    <property type="match status" value="1"/>
</dbReference>
<evidence type="ECO:0000313" key="15">
    <source>
        <dbReference type="Proteomes" id="UP000245368"/>
    </source>
</evidence>
<reference evidence="14 15" key="1">
    <citation type="submission" date="2018-05" db="EMBL/GenBank/DDBJ databases">
        <title>Complete Genome Sequence of Deinococcus sp. strain 17bor-2.</title>
        <authorList>
            <person name="Srinivasan S."/>
        </authorList>
    </citation>
    <scope>NUCLEOTIDE SEQUENCE [LARGE SCALE GENOMIC DNA]</scope>
    <source>
        <strain evidence="14 15">17bor-2</strain>
    </source>
</reference>
<keyword evidence="15" id="KW-1185">Reference proteome</keyword>
<feature type="transmembrane region" description="Helical" evidence="11">
    <location>
        <begin position="6"/>
        <end position="29"/>
    </location>
</feature>
<evidence type="ECO:0000259" key="13">
    <source>
        <dbReference type="Pfam" id="PF17820"/>
    </source>
</evidence>
<name>A0A2Z3JHP1_9DEIO</name>
<proteinExistence type="inferred from homology"/>
<dbReference type="GO" id="GO:0016020">
    <property type="term" value="C:membrane"/>
    <property type="evidence" value="ECO:0007669"/>
    <property type="project" value="UniProtKB-SubCell"/>
</dbReference>
<dbReference type="Gene3D" id="2.30.42.10">
    <property type="match status" value="1"/>
</dbReference>
<evidence type="ECO:0000256" key="3">
    <source>
        <dbReference type="ARBA" id="ARBA00007931"/>
    </source>
</evidence>
<keyword evidence="4 14" id="KW-0645">Protease</keyword>
<dbReference type="GO" id="GO:0006508">
    <property type="term" value="P:proteolysis"/>
    <property type="evidence" value="ECO:0007669"/>
    <property type="project" value="UniProtKB-KW"/>
</dbReference>
<evidence type="ECO:0000256" key="5">
    <source>
        <dbReference type="ARBA" id="ARBA00022692"/>
    </source>
</evidence>
<dbReference type="PANTHER" id="PTHR42837">
    <property type="entry name" value="REGULATOR OF SIGMA-E PROTEASE RSEP"/>
    <property type="match status" value="1"/>
</dbReference>
<feature type="transmembrane region" description="Helical" evidence="11">
    <location>
        <begin position="350"/>
        <end position="368"/>
    </location>
</feature>
<accession>A0A2Z3JHP1</accession>
<dbReference type="Proteomes" id="UP000245368">
    <property type="component" value="Chromosome"/>
</dbReference>
<comment type="similarity">
    <text evidence="3">Belongs to the peptidase M50B family.</text>
</comment>
<feature type="domain" description="Peptidase M50" evidence="12">
    <location>
        <begin position="19"/>
        <end position="362"/>
    </location>
</feature>
<evidence type="ECO:0000256" key="8">
    <source>
        <dbReference type="ARBA" id="ARBA00022989"/>
    </source>
</evidence>
<evidence type="ECO:0000256" key="9">
    <source>
        <dbReference type="ARBA" id="ARBA00023049"/>
    </source>
</evidence>
<dbReference type="RefSeq" id="WP_109826254.1">
    <property type="nucleotide sequence ID" value="NZ_CP029494.1"/>
</dbReference>
<dbReference type="InterPro" id="IPR004387">
    <property type="entry name" value="Pept_M50_Zn"/>
</dbReference>
<gene>
    <name evidence="14" type="ORF">DKM44_06370</name>
</gene>
<evidence type="ECO:0000256" key="10">
    <source>
        <dbReference type="ARBA" id="ARBA00023136"/>
    </source>
</evidence>
<evidence type="ECO:0000256" key="7">
    <source>
        <dbReference type="ARBA" id="ARBA00022833"/>
    </source>
</evidence>
<dbReference type="InterPro" id="IPR041489">
    <property type="entry name" value="PDZ_6"/>
</dbReference>
<dbReference type="OrthoDB" id="9782003at2"/>
<keyword evidence="10 11" id="KW-0472">Membrane</keyword>
<evidence type="ECO:0000256" key="11">
    <source>
        <dbReference type="SAM" id="Phobius"/>
    </source>
</evidence>
<evidence type="ECO:0000256" key="2">
    <source>
        <dbReference type="ARBA" id="ARBA00004141"/>
    </source>
</evidence>
<evidence type="ECO:0000256" key="4">
    <source>
        <dbReference type="ARBA" id="ARBA00022670"/>
    </source>
</evidence>
<keyword evidence="8 11" id="KW-1133">Transmembrane helix</keyword>
<dbReference type="EMBL" id="CP029494">
    <property type="protein sequence ID" value="AWN22900.1"/>
    <property type="molecule type" value="Genomic_DNA"/>
</dbReference>
<evidence type="ECO:0000313" key="14">
    <source>
        <dbReference type="EMBL" id="AWN22900.1"/>
    </source>
</evidence>
<dbReference type="GO" id="GO:0004222">
    <property type="term" value="F:metalloendopeptidase activity"/>
    <property type="evidence" value="ECO:0007669"/>
    <property type="project" value="InterPro"/>
</dbReference>
<feature type="transmembrane region" description="Helical" evidence="11">
    <location>
        <begin position="298"/>
        <end position="320"/>
    </location>
</feature>
<dbReference type="InterPro" id="IPR036034">
    <property type="entry name" value="PDZ_sf"/>
</dbReference>
<dbReference type="KEGG" id="dez:DKM44_06370"/>
<keyword evidence="7" id="KW-0862">Zinc</keyword>
<feature type="domain" description="PDZ" evidence="13">
    <location>
        <begin position="144"/>
        <end position="179"/>
    </location>
</feature>
<evidence type="ECO:0000259" key="12">
    <source>
        <dbReference type="Pfam" id="PF02163"/>
    </source>
</evidence>
<dbReference type="Pfam" id="PF17820">
    <property type="entry name" value="PDZ_6"/>
    <property type="match status" value="1"/>
</dbReference>
<sequence length="375" mass="39643">MNFFQGLASALTPAGLIWTLLIITAATFLHELAHYALARWQGVKVNSFSIGMGPVLARQMWRGTEWRLSLLPIGGYVEIDGMAPDIEGESVRAPTRGFAALKPLGKIAVLLAGPLMNLLVAFLLITATLNANGESTPINTRISISQVLPNSRAQALGLQAGDTITAIDGQPLPETYPEAGQQKPGWQRLASVLAVSGNHTLTVERAGQTLTVPFNWTAKIGGVQQKLGVAYGPGVRTTPLNLPQAASKAGQTLVSAVPQVLGAFKNLFVRFFTLNLKTDEGVVGPVGTVQVVSQAARLGGWTLVGIAAAINLSLGFFNLLPIPGLDGGRILLVLVGVLRGRPLTFAQEQAVTAAGFGLVMLLTAFVLVRDLVRFF</sequence>
<keyword evidence="9 14" id="KW-0482">Metalloprotease</keyword>
<dbReference type="Pfam" id="PF02163">
    <property type="entry name" value="Peptidase_M50"/>
    <property type="match status" value="1"/>
</dbReference>
<dbReference type="SUPFAM" id="SSF50156">
    <property type="entry name" value="PDZ domain-like"/>
    <property type="match status" value="1"/>
</dbReference>
<evidence type="ECO:0000256" key="1">
    <source>
        <dbReference type="ARBA" id="ARBA00001947"/>
    </source>
</evidence>
<comment type="subcellular location">
    <subcellularLocation>
        <location evidence="2">Membrane</location>
        <topology evidence="2">Multi-pass membrane protein</topology>
    </subcellularLocation>
</comment>
<keyword evidence="5 11" id="KW-0812">Transmembrane</keyword>
<dbReference type="AlphaFoldDB" id="A0A2Z3JHP1"/>
<comment type="cofactor">
    <cofactor evidence="1">
        <name>Zn(2+)</name>
        <dbReference type="ChEBI" id="CHEBI:29105"/>
    </cofactor>
</comment>